<gene>
    <name evidence="1" type="ORF">E6Q54_12305</name>
</gene>
<dbReference type="EMBL" id="SSGD01000066">
    <property type="protein sequence ID" value="TXI55579.1"/>
    <property type="molecule type" value="Genomic_DNA"/>
</dbReference>
<evidence type="ECO:0000313" key="2">
    <source>
        <dbReference type="Proteomes" id="UP000321797"/>
    </source>
</evidence>
<dbReference type="AlphaFoldDB" id="A0A5C7Y135"/>
<organism evidence="1 2">
    <name type="scientific">Mycolicibacter arupensis</name>
    <dbReference type="NCBI Taxonomy" id="342002"/>
    <lineage>
        <taxon>Bacteria</taxon>
        <taxon>Bacillati</taxon>
        <taxon>Actinomycetota</taxon>
        <taxon>Actinomycetes</taxon>
        <taxon>Mycobacteriales</taxon>
        <taxon>Mycobacteriaceae</taxon>
        <taxon>Mycolicibacter</taxon>
    </lineage>
</organism>
<protein>
    <submittedName>
        <fullName evidence="1">Uncharacterized protein</fullName>
    </submittedName>
</protein>
<dbReference type="Pfam" id="PF23913">
    <property type="entry name" value="DUF7255"/>
    <property type="match status" value="1"/>
</dbReference>
<reference evidence="1 2" key="1">
    <citation type="submission" date="2018-09" db="EMBL/GenBank/DDBJ databases">
        <title>Metagenome Assembled Genomes from an Advanced Water Purification Facility.</title>
        <authorList>
            <person name="Stamps B.W."/>
            <person name="Spear J.R."/>
        </authorList>
    </citation>
    <scope>NUCLEOTIDE SEQUENCE [LARGE SCALE GENOMIC DNA]</scope>
    <source>
        <strain evidence="1">Bin_29_2</strain>
    </source>
</reference>
<dbReference type="RefSeq" id="WP_276760993.1">
    <property type="nucleotide sequence ID" value="NZ_SSGD01000066.1"/>
</dbReference>
<dbReference type="Proteomes" id="UP000321797">
    <property type="component" value="Unassembled WGS sequence"/>
</dbReference>
<comment type="caution">
    <text evidence="1">The sequence shown here is derived from an EMBL/GenBank/DDBJ whole genome shotgun (WGS) entry which is preliminary data.</text>
</comment>
<evidence type="ECO:0000313" key="1">
    <source>
        <dbReference type="EMBL" id="TXI55579.1"/>
    </source>
</evidence>
<accession>A0A5C7Y135</accession>
<name>A0A5C7Y135_9MYCO</name>
<dbReference type="InterPro" id="IPR055679">
    <property type="entry name" value="DUF7255"/>
</dbReference>
<proteinExistence type="predicted"/>
<sequence length="206" mass="22760">MGAQQDRLGEILRGMGYSEADQPPHPKLDAMPPEAREKVINLYRALGGIHPDPPLRTGPWDSAYAGNLVVELDESAHFNRYRATTLETDWAQRLPWRNSYITYAVEFEDDCRKRSYGKYWTTASCEQQFGPPGPNGVLDGAGSPRWKQRALYDAMRDITALHGGVRMVRLSIYDSLGGVPLGAVLDGKAALNANALSALIDERTLG</sequence>